<dbReference type="GO" id="GO:0032259">
    <property type="term" value="P:methylation"/>
    <property type="evidence" value="ECO:0007669"/>
    <property type="project" value="UniProtKB-KW"/>
</dbReference>
<proteinExistence type="predicted"/>
<evidence type="ECO:0000256" key="2">
    <source>
        <dbReference type="ARBA" id="ARBA00022603"/>
    </source>
</evidence>
<comment type="caution">
    <text evidence="7">The sequence shown here is derived from an EMBL/GenBank/DDBJ whole genome shotgun (WGS) entry which is preliminary data.</text>
</comment>
<dbReference type="Gene3D" id="3.40.50.150">
    <property type="entry name" value="Vaccinia Virus protein VP39"/>
    <property type="match status" value="1"/>
</dbReference>
<evidence type="ECO:0000259" key="6">
    <source>
        <dbReference type="Pfam" id="PF05175"/>
    </source>
</evidence>
<feature type="domain" description="Methyltransferase small" evidence="6">
    <location>
        <begin position="81"/>
        <end position="160"/>
    </location>
</feature>
<evidence type="ECO:0000256" key="3">
    <source>
        <dbReference type="ARBA" id="ARBA00022679"/>
    </source>
</evidence>
<dbReference type="NCBIfam" id="TIGR03534">
    <property type="entry name" value="RF_mod_PrmC"/>
    <property type="match status" value="1"/>
</dbReference>
<keyword evidence="4" id="KW-0949">S-adenosyl-L-methionine</keyword>
<reference evidence="7" key="1">
    <citation type="submission" date="2019-08" db="EMBL/GenBank/DDBJ databases">
        <authorList>
            <person name="Kucharzyk K."/>
            <person name="Murdoch R.W."/>
            <person name="Higgins S."/>
            <person name="Loffler F."/>
        </authorList>
    </citation>
    <scope>NUCLEOTIDE SEQUENCE</scope>
</reference>
<dbReference type="InterPro" id="IPR050320">
    <property type="entry name" value="N5-glutamine_MTase"/>
</dbReference>
<gene>
    <name evidence="7" type="primary">prmC_31</name>
    <name evidence="7" type="ORF">SDC9_70274</name>
</gene>
<evidence type="ECO:0000256" key="5">
    <source>
        <dbReference type="ARBA" id="ARBA00048391"/>
    </source>
</evidence>
<dbReference type="EMBL" id="VSSQ01004115">
    <property type="protein sequence ID" value="MPM23800.1"/>
    <property type="molecule type" value="Genomic_DNA"/>
</dbReference>
<dbReference type="CDD" id="cd02440">
    <property type="entry name" value="AdoMet_MTases"/>
    <property type="match status" value="1"/>
</dbReference>
<dbReference type="EC" id="2.1.1.297" evidence="1"/>
<dbReference type="PANTHER" id="PTHR18895">
    <property type="entry name" value="HEMK METHYLTRANSFERASE"/>
    <property type="match status" value="1"/>
</dbReference>
<dbReference type="SUPFAM" id="SSF53335">
    <property type="entry name" value="S-adenosyl-L-methionine-dependent methyltransferases"/>
    <property type="match status" value="1"/>
</dbReference>
<keyword evidence="3 7" id="KW-0808">Transferase</keyword>
<dbReference type="NCBIfam" id="TIGR00536">
    <property type="entry name" value="hemK_fam"/>
    <property type="match status" value="1"/>
</dbReference>
<accession>A0A644Y5S8</accession>
<dbReference type="InterPro" id="IPR029063">
    <property type="entry name" value="SAM-dependent_MTases_sf"/>
</dbReference>
<protein>
    <recommendedName>
        <fullName evidence="1">peptide chain release factor N(5)-glutamine methyltransferase</fullName>
        <ecNumber evidence="1">2.1.1.297</ecNumber>
    </recommendedName>
</protein>
<evidence type="ECO:0000256" key="4">
    <source>
        <dbReference type="ARBA" id="ARBA00022691"/>
    </source>
</evidence>
<dbReference type="InterPro" id="IPR004556">
    <property type="entry name" value="HemK-like"/>
</dbReference>
<dbReference type="InterPro" id="IPR019874">
    <property type="entry name" value="RF_methyltr_PrmC"/>
</dbReference>
<dbReference type="GO" id="GO:0003676">
    <property type="term" value="F:nucleic acid binding"/>
    <property type="evidence" value="ECO:0007669"/>
    <property type="project" value="InterPro"/>
</dbReference>
<dbReference type="PROSITE" id="PS00092">
    <property type="entry name" value="N6_MTASE"/>
    <property type="match status" value="1"/>
</dbReference>
<sequence length="241" mass="25557">MVKAILEAAGTPSAAFEARQLEKAGLGEEAARRRAAGEPLQYILGEWDFYGRTFLCREGVLIPRPETELLAEAALFYLDGESTAADLGCGTGCIGLTLAAEKGCAVTLIDIAPEPLALAQENAKKLGITNAFVQYGSIFEGPGAQKWDVIVSNPPYIKTGDLEALQPEVRREPTLALDGGEDGLDFYRAIAALWAPAAKRALLLEVGAGEAEDVATLLQGQGTVRTLKDYAGIPRIVALVK</sequence>
<keyword evidence="2 7" id="KW-0489">Methyltransferase</keyword>
<comment type="catalytic activity">
    <reaction evidence="5">
        <text>L-glutaminyl-[peptide chain release factor] + S-adenosyl-L-methionine = N(5)-methyl-L-glutaminyl-[peptide chain release factor] + S-adenosyl-L-homocysteine + H(+)</text>
        <dbReference type="Rhea" id="RHEA:42896"/>
        <dbReference type="Rhea" id="RHEA-COMP:10271"/>
        <dbReference type="Rhea" id="RHEA-COMP:10272"/>
        <dbReference type="ChEBI" id="CHEBI:15378"/>
        <dbReference type="ChEBI" id="CHEBI:30011"/>
        <dbReference type="ChEBI" id="CHEBI:57856"/>
        <dbReference type="ChEBI" id="CHEBI:59789"/>
        <dbReference type="ChEBI" id="CHEBI:61891"/>
        <dbReference type="EC" id="2.1.1.297"/>
    </reaction>
</comment>
<dbReference type="GO" id="GO:0102559">
    <property type="term" value="F:peptide chain release factor N(5)-glutamine methyltransferase activity"/>
    <property type="evidence" value="ECO:0007669"/>
    <property type="project" value="UniProtKB-EC"/>
</dbReference>
<dbReference type="Pfam" id="PF05175">
    <property type="entry name" value="MTS"/>
    <property type="match status" value="1"/>
</dbReference>
<evidence type="ECO:0000313" key="7">
    <source>
        <dbReference type="EMBL" id="MPM23800.1"/>
    </source>
</evidence>
<evidence type="ECO:0000256" key="1">
    <source>
        <dbReference type="ARBA" id="ARBA00012771"/>
    </source>
</evidence>
<dbReference type="InterPro" id="IPR002052">
    <property type="entry name" value="DNA_methylase_N6_adenine_CS"/>
</dbReference>
<dbReference type="InterPro" id="IPR007848">
    <property type="entry name" value="Small_mtfrase_dom"/>
</dbReference>
<dbReference type="AlphaFoldDB" id="A0A644Y5S8"/>
<dbReference type="Gene3D" id="1.10.8.10">
    <property type="entry name" value="DNA helicase RuvA subunit, C-terminal domain"/>
    <property type="match status" value="1"/>
</dbReference>
<name>A0A644Y5S8_9ZZZZ</name>
<organism evidence="7">
    <name type="scientific">bioreactor metagenome</name>
    <dbReference type="NCBI Taxonomy" id="1076179"/>
    <lineage>
        <taxon>unclassified sequences</taxon>
        <taxon>metagenomes</taxon>
        <taxon>ecological metagenomes</taxon>
    </lineage>
</organism>
<dbReference type="PANTHER" id="PTHR18895:SF74">
    <property type="entry name" value="MTRF1L RELEASE FACTOR GLUTAMINE METHYLTRANSFERASE"/>
    <property type="match status" value="1"/>
</dbReference>